<reference evidence="1 2" key="1">
    <citation type="submission" date="2018-12" db="EMBL/GenBank/DDBJ databases">
        <authorList>
            <person name="Grouzdev D.S."/>
            <person name="Krutkina M.S."/>
        </authorList>
    </citation>
    <scope>NUCLEOTIDE SEQUENCE [LARGE SCALE GENOMIC DNA]</scope>
    <source>
        <strain evidence="1 2">RmlP026</strain>
    </source>
</reference>
<evidence type="ECO:0008006" key="3">
    <source>
        <dbReference type="Google" id="ProtNLM"/>
    </source>
</evidence>
<sequence length="116" mass="13230">MFIRCAFFRGRPKPGHEDLFSAFVRERLVPLWTRFPGAEEVRVLRQAESDVDEPRLDMVLAVRYPTREAIALAMAADVRHRSRAVTAELMEHFEGDIFHTLFSADDFPLPTGEVAG</sequence>
<dbReference type="EMBL" id="QYBB01000053">
    <property type="protein sequence ID" value="RYC29435.1"/>
    <property type="molecule type" value="Genomic_DNA"/>
</dbReference>
<dbReference type="Proteomes" id="UP000290759">
    <property type="component" value="Unassembled WGS sequence"/>
</dbReference>
<dbReference type="Gene3D" id="3.30.70.100">
    <property type="match status" value="1"/>
</dbReference>
<gene>
    <name evidence="1" type="ORF">D3273_24090</name>
</gene>
<evidence type="ECO:0000313" key="2">
    <source>
        <dbReference type="Proteomes" id="UP000290759"/>
    </source>
</evidence>
<dbReference type="SUPFAM" id="SSF54909">
    <property type="entry name" value="Dimeric alpha+beta barrel"/>
    <property type="match status" value="1"/>
</dbReference>
<keyword evidence="2" id="KW-1185">Reference proteome</keyword>
<reference evidence="1 2" key="2">
    <citation type="submission" date="2019-02" db="EMBL/GenBank/DDBJ databases">
        <title>'Lichenibacterium ramalinii' gen. nov. sp. nov., 'Lichenibacterium minor' gen. nov. sp. nov.</title>
        <authorList>
            <person name="Pankratov T."/>
        </authorList>
    </citation>
    <scope>NUCLEOTIDE SEQUENCE [LARGE SCALE GENOMIC DNA]</scope>
    <source>
        <strain evidence="1 2">RmlP026</strain>
    </source>
</reference>
<dbReference type="RefSeq" id="WP_129229520.1">
    <property type="nucleotide sequence ID" value="NZ_QYBB01000053.1"/>
</dbReference>
<accession>A0A4Q2U3V3</accession>
<comment type="caution">
    <text evidence="1">The sequence shown here is derived from an EMBL/GenBank/DDBJ whole genome shotgun (WGS) entry which is preliminary data.</text>
</comment>
<dbReference type="AlphaFoldDB" id="A0A4Q2U3V3"/>
<evidence type="ECO:0000313" key="1">
    <source>
        <dbReference type="EMBL" id="RYC29435.1"/>
    </source>
</evidence>
<dbReference type="OrthoDB" id="7107863at2"/>
<protein>
    <recommendedName>
        <fullName evidence="3">Ethyl tert-butyl ether degradation EthD</fullName>
    </recommendedName>
</protein>
<organism evidence="1 2">
    <name type="scientific">Lichenibacterium minor</name>
    <dbReference type="NCBI Taxonomy" id="2316528"/>
    <lineage>
        <taxon>Bacteria</taxon>
        <taxon>Pseudomonadati</taxon>
        <taxon>Pseudomonadota</taxon>
        <taxon>Alphaproteobacteria</taxon>
        <taxon>Hyphomicrobiales</taxon>
        <taxon>Lichenihabitantaceae</taxon>
        <taxon>Lichenibacterium</taxon>
    </lineage>
</organism>
<dbReference type="InterPro" id="IPR011008">
    <property type="entry name" value="Dimeric_a/b-barrel"/>
</dbReference>
<proteinExistence type="predicted"/>
<name>A0A4Q2U3V3_9HYPH</name>